<organism evidence="3 4">
    <name type="scientific">Athelia psychrophila</name>
    <dbReference type="NCBI Taxonomy" id="1759441"/>
    <lineage>
        <taxon>Eukaryota</taxon>
        <taxon>Fungi</taxon>
        <taxon>Dikarya</taxon>
        <taxon>Basidiomycota</taxon>
        <taxon>Agaricomycotina</taxon>
        <taxon>Agaricomycetes</taxon>
        <taxon>Agaricomycetidae</taxon>
        <taxon>Atheliales</taxon>
        <taxon>Atheliaceae</taxon>
        <taxon>Athelia</taxon>
    </lineage>
</organism>
<feature type="compositionally biased region" description="Basic and acidic residues" evidence="1">
    <location>
        <begin position="513"/>
        <end position="533"/>
    </location>
</feature>
<feature type="compositionally biased region" description="Basic and acidic residues" evidence="1">
    <location>
        <begin position="251"/>
        <end position="265"/>
    </location>
</feature>
<accession>A0A166WJ88</accession>
<dbReference type="AlphaFoldDB" id="A0A166WJ88"/>
<feature type="compositionally biased region" description="Low complexity" evidence="1">
    <location>
        <begin position="180"/>
        <end position="199"/>
    </location>
</feature>
<dbReference type="EMBL" id="KV417481">
    <property type="protein sequence ID" value="KZP33815.1"/>
    <property type="molecule type" value="Genomic_DNA"/>
</dbReference>
<feature type="compositionally biased region" description="Low complexity" evidence="1">
    <location>
        <begin position="396"/>
        <end position="413"/>
    </location>
</feature>
<reference evidence="3 4" key="1">
    <citation type="journal article" date="2016" name="Mol. Biol. Evol.">
        <title>Comparative Genomics of Early-Diverging Mushroom-Forming Fungi Provides Insights into the Origins of Lignocellulose Decay Capabilities.</title>
        <authorList>
            <person name="Nagy L.G."/>
            <person name="Riley R."/>
            <person name="Tritt A."/>
            <person name="Adam C."/>
            <person name="Daum C."/>
            <person name="Floudas D."/>
            <person name="Sun H."/>
            <person name="Yadav J.S."/>
            <person name="Pangilinan J."/>
            <person name="Larsson K.H."/>
            <person name="Matsuura K."/>
            <person name="Barry K."/>
            <person name="Labutti K."/>
            <person name="Kuo R."/>
            <person name="Ohm R.A."/>
            <person name="Bhattacharya S.S."/>
            <person name="Shirouzu T."/>
            <person name="Yoshinaga Y."/>
            <person name="Martin F.M."/>
            <person name="Grigoriev I.V."/>
            <person name="Hibbett D.S."/>
        </authorList>
    </citation>
    <scope>NUCLEOTIDE SEQUENCE [LARGE SCALE GENOMIC DNA]</scope>
    <source>
        <strain evidence="3 4">CBS 109695</strain>
    </source>
</reference>
<feature type="region of interest" description="Disordered" evidence="1">
    <location>
        <begin position="230"/>
        <end position="446"/>
    </location>
</feature>
<keyword evidence="4" id="KW-1185">Reference proteome</keyword>
<feature type="compositionally biased region" description="Polar residues" evidence="1">
    <location>
        <begin position="467"/>
        <end position="506"/>
    </location>
</feature>
<feature type="compositionally biased region" description="Acidic residues" evidence="1">
    <location>
        <begin position="904"/>
        <end position="924"/>
    </location>
</feature>
<feature type="domain" description="DUF6532" evidence="2">
    <location>
        <begin position="635"/>
        <end position="770"/>
    </location>
</feature>
<dbReference type="Proteomes" id="UP000076532">
    <property type="component" value="Unassembled WGS sequence"/>
</dbReference>
<protein>
    <recommendedName>
        <fullName evidence="2">DUF6532 domain-containing protein</fullName>
    </recommendedName>
</protein>
<evidence type="ECO:0000259" key="2">
    <source>
        <dbReference type="Pfam" id="PF20149"/>
    </source>
</evidence>
<evidence type="ECO:0000313" key="4">
    <source>
        <dbReference type="Proteomes" id="UP000076532"/>
    </source>
</evidence>
<dbReference type="Pfam" id="PF20149">
    <property type="entry name" value="DUF6532"/>
    <property type="match status" value="1"/>
</dbReference>
<feature type="region of interest" description="Disordered" evidence="1">
    <location>
        <begin position="867"/>
        <end position="933"/>
    </location>
</feature>
<dbReference type="OrthoDB" id="3181351at2759"/>
<feature type="compositionally biased region" description="Basic and acidic residues" evidence="1">
    <location>
        <begin position="415"/>
        <end position="427"/>
    </location>
</feature>
<sequence length="933" mass="100536">MVETRADNAAKRPGLIDVQVKATRRSSAQVAEAALAKQQLKDQRAAVKDAVRAAQAERLQDVTASASAEDAAYATPAPLRGKRKAPLTRTESVDLEALFMQEVDEMDRPMQPPPQPATRRAKQKPATTGASMGVTPVQSEVVTSRRTARSVLPQLKPTLAADAGDVDVTPAQRNTHPTEVVAPPKSKSKSSSAKPQAVQNISKDRTFAQVTGSAACTADNTSTVAVGLASQTPGFRVRPGKNPVAKSGGSRKLDGVVEVQADPHSRPSAPSKSDGAAKRGGAVVANTSSRQQKADAPAAEDSVTEDDSIEVQSRDLDNNGSVTEDDSQDNQFVPNAVGSETEDSDQPPPKKRSKAEPKDLKGKAKEGSKGGRAQQSGRAKIEESSEVEVVEEKINPPVKKAVAVAVKKPAAPADRSSHQKPLKDKTVGAKGPAGSSNTYLKPNFSGTKDVANWSAGILDRAKPSSGRDASTPSLTNGHSNGSRATSATRPPSSVVSRASALSNNGRVQIFGPEEDHLENGAISERDETQGAEYEAKKLSPIKGKVRLTSTHKVKVEPGIPAPIPVVAKVSRASNQKLPDRFQEGTVWKSMIIPSMIMWAATQPQIFRIPSGKMAEVLGVVCRLYYEDESITFEPKDPAVSTVSQRLMDQFRGPIGSAAVAIVLAYLASCPKLRDSDEKHVEHCEMMLDDYRFIYENANGPLQRKWKRPFQSGLIVQCFSSYLSATKNVPWLLGMYPNSEDRNTPRPEPRPALALATAAVERALQYVAEGRITLATIEDENPKDGKYLITADVNRVSGKRAAGSVAFSDELWGSDVRDYLVTIEGLRKSSMDKIIAEARKFARLTRTHEEDDEPFQRTAKSARARIPLNYDADSDDEDVDPQGAVDTRLDGAASEDEMQIHRSDNDEDLEFEDNGNVGEDVEMDYEDGHAASSY</sequence>
<feature type="region of interest" description="Disordered" evidence="1">
    <location>
        <begin position="458"/>
        <end position="533"/>
    </location>
</feature>
<evidence type="ECO:0000256" key="1">
    <source>
        <dbReference type="SAM" id="MobiDB-lite"/>
    </source>
</evidence>
<feature type="compositionally biased region" description="Polar residues" evidence="1">
    <location>
        <begin position="434"/>
        <end position="446"/>
    </location>
</feature>
<dbReference type="InterPro" id="IPR045341">
    <property type="entry name" value="DUF6532"/>
</dbReference>
<gene>
    <name evidence="3" type="ORF">FIBSPDRAFT_942932</name>
</gene>
<feature type="compositionally biased region" description="Basic and acidic residues" evidence="1">
    <location>
        <begin position="354"/>
        <end position="369"/>
    </location>
</feature>
<feature type="compositionally biased region" description="Polar residues" evidence="1">
    <location>
        <begin position="125"/>
        <end position="145"/>
    </location>
</feature>
<evidence type="ECO:0000313" key="3">
    <source>
        <dbReference type="EMBL" id="KZP33815.1"/>
    </source>
</evidence>
<proteinExistence type="predicted"/>
<name>A0A166WJ88_9AGAM</name>
<feature type="region of interest" description="Disordered" evidence="1">
    <location>
        <begin position="104"/>
        <end position="205"/>
    </location>
</feature>